<gene>
    <name evidence="1" type="ORF">WH95_18450</name>
</gene>
<dbReference type="OrthoDB" id="9871694at2"/>
<evidence type="ECO:0000313" key="2">
    <source>
        <dbReference type="Proteomes" id="UP000034491"/>
    </source>
</evidence>
<organism evidence="1 2">
    <name type="scientific">Kiloniella litopenaei</name>
    <dbReference type="NCBI Taxonomy" id="1549748"/>
    <lineage>
        <taxon>Bacteria</taxon>
        <taxon>Pseudomonadati</taxon>
        <taxon>Pseudomonadota</taxon>
        <taxon>Alphaproteobacteria</taxon>
        <taxon>Rhodospirillales</taxon>
        <taxon>Kiloniellaceae</taxon>
        <taxon>Kiloniella</taxon>
    </lineage>
</organism>
<sequence>MKRNDWKKHHARLQEVTKAGDTRGIHAAWKKLRQSTTQKLIDEMPLTSKIRLGISRMTRGG</sequence>
<evidence type="ECO:0000313" key="1">
    <source>
        <dbReference type="EMBL" id="KKJ75423.1"/>
    </source>
</evidence>
<protein>
    <recommendedName>
        <fullName evidence="3">Reverse transcriptase N-terminal domain-containing protein</fullName>
    </recommendedName>
</protein>
<name>A0A0M2R7B2_9PROT</name>
<dbReference type="STRING" id="1549748.WH95_18450"/>
<dbReference type="Proteomes" id="UP000034491">
    <property type="component" value="Unassembled WGS sequence"/>
</dbReference>
<proteinExistence type="predicted"/>
<keyword evidence="2" id="KW-1185">Reference proteome</keyword>
<dbReference type="RefSeq" id="WP_046509851.1">
    <property type="nucleotide sequence ID" value="NZ_LANI01000032.1"/>
</dbReference>
<dbReference type="AlphaFoldDB" id="A0A0M2R7B2"/>
<dbReference type="EMBL" id="LANI01000032">
    <property type="protein sequence ID" value="KKJ75423.1"/>
    <property type="molecule type" value="Genomic_DNA"/>
</dbReference>
<reference evidence="1 2" key="1">
    <citation type="submission" date="2015-03" db="EMBL/GenBank/DDBJ databases">
        <title>Genome sequence of Kiloniella sp. P1-1, isolated from the gut microflora of Pacific white shrimp, Penaeus vannamei.</title>
        <authorList>
            <person name="Shao Z."/>
            <person name="Wang L."/>
            <person name="Li X."/>
        </authorList>
    </citation>
    <scope>NUCLEOTIDE SEQUENCE [LARGE SCALE GENOMIC DNA]</scope>
    <source>
        <strain evidence="1 2">P1-1</strain>
    </source>
</reference>
<evidence type="ECO:0008006" key="3">
    <source>
        <dbReference type="Google" id="ProtNLM"/>
    </source>
</evidence>
<comment type="caution">
    <text evidence="1">The sequence shown here is derived from an EMBL/GenBank/DDBJ whole genome shotgun (WGS) entry which is preliminary data.</text>
</comment>
<accession>A0A0M2R7B2</accession>